<protein>
    <recommendedName>
        <fullName evidence="8">tRNA(Ile)-lysidine synthase</fullName>
        <ecNumber evidence="8">6.3.4.19</ecNumber>
    </recommendedName>
    <alternativeName>
        <fullName evidence="8">tRNA(Ile)-2-lysyl-cytidine synthase</fullName>
    </alternativeName>
    <alternativeName>
        <fullName evidence="8">tRNA(Ile)-lysidine synthetase</fullName>
    </alternativeName>
</protein>
<dbReference type="Gene3D" id="3.40.50.620">
    <property type="entry name" value="HUPs"/>
    <property type="match status" value="1"/>
</dbReference>
<dbReference type="GO" id="GO:0032267">
    <property type="term" value="F:tRNA(Ile)-lysidine synthase activity"/>
    <property type="evidence" value="ECO:0007669"/>
    <property type="project" value="UniProtKB-EC"/>
</dbReference>
<dbReference type="SUPFAM" id="SSF82829">
    <property type="entry name" value="MesJ substrate recognition domain-like"/>
    <property type="match status" value="1"/>
</dbReference>
<dbReference type="GO" id="GO:0006400">
    <property type="term" value="P:tRNA modification"/>
    <property type="evidence" value="ECO:0007669"/>
    <property type="project" value="UniProtKB-UniRule"/>
</dbReference>
<name>A0A9D2SN26_9FIRM</name>
<proteinExistence type="inferred from homology"/>
<dbReference type="InterPro" id="IPR012796">
    <property type="entry name" value="Lysidine-tRNA-synth_C"/>
</dbReference>
<evidence type="ECO:0000256" key="9">
    <source>
        <dbReference type="SAM" id="MobiDB-lite"/>
    </source>
</evidence>
<evidence type="ECO:0000313" key="12">
    <source>
        <dbReference type="Proteomes" id="UP000823849"/>
    </source>
</evidence>
<dbReference type="HAMAP" id="MF_01161">
    <property type="entry name" value="tRNA_Ile_lys_synt"/>
    <property type="match status" value="1"/>
</dbReference>
<evidence type="ECO:0000256" key="1">
    <source>
        <dbReference type="ARBA" id="ARBA00004496"/>
    </source>
</evidence>
<sequence length="495" mass="56335">MIIDRVAEFIRRYQMIVPGDTVLTGFSGGADSVLLLELLLELSEKGGFRVQAVHVHHNLRDREADEDARFAEQFCASRGVPFFLYSCPVEAVAKEQRLSLEEAGRVERRRVFEECRQACGGTKVALAHHRNDLAETMIHHLARGTSLSGLAALRPVRGSLIRPLLCLERPEIEEELRRRGISWREDSTNAADEYTRNGIRHHVIPYLEQKVNRRAVEHMAKTSLDLMEAEEYFSAQAKRLFEQYAVPGAGEVELSEQICREPAILQRYLVRDCLELVAGKRKDLEREHLESVRNLLEKQTGKYVCLPYGMKAVRGYHGIVIRKTKQGSSGAWKEEKLVEITGEGIYDWRNWQVKVSIGKNGEPARQPGPAAVRPSGEGSDFEPVQPAERLPDFERISENKYTKCFNYDKIKAGLVLRTRERGDFLTVRSDGGKKKLKDYMIDAKIPREQRDSVLLVADGPEIVWVVGYRVSEKYRVREGTEKIIQLEVSGGYTNE</sequence>
<evidence type="ECO:0000256" key="4">
    <source>
        <dbReference type="ARBA" id="ARBA00022694"/>
    </source>
</evidence>
<dbReference type="SUPFAM" id="SSF56037">
    <property type="entry name" value="PheT/TilS domain"/>
    <property type="match status" value="1"/>
</dbReference>
<keyword evidence="3 8" id="KW-0436">Ligase</keyword>
<dbReference type="EC" id="6.3.4.19" evidence="8"/>
<evidence type="ECO:0000256" key="5">
    <source>
        <dbReference type="ARBA" id="ARBA00022741"/>
    </source>
</evidence>
<dbReference type="PANTHER" id="PTHR43033">
    <property type="entry name" value="TRNA(ILE)-LYSIDINE SYNTHASE-RELATED"/>
    <property type="match status" value="1"/>
</dbReference>
<dbReference type="GO" id="GO:0005737">
    <property type="term" value="C:cytoplasm"/>
    <property type="evidence" value="ECO:0007669"/>
    <property type="project" value="UniProtKB-SubCell"/>
</dbReference>
<dbReference type="PANTHER" id="PTHR43033:SF1">
    <property type="entry name" value="TRNA(ILE)-LYSIDINE SYNTHASE-RELATED"/>
    <property type="match status" value="1"/>
</dbReference>
<comment type="function">
    <text evidence="8">Ligates lysine onto the cytidine present at position 34 of the AUA codon-specific tRNA(Ile) that contains the anticodon CAU, in an ATP-dependent manner. Cytidine is converted to lysidine, thus changing the amino acid specificity of the tRNA from methionine to isoleucine.</text>
</comment>
<comment type="subcellular location">
    <subcellularLocation>
        <location evidence="1 8">Cytoplasm</location>
    </subcellularLocation>
</comment>
<dbReference type="Proteomes" id="UP000823849">
    <property type="component" value="Unassembled WGS sequence"/>
</dbReference>
<dbReference type="GO" id="GO:0005524">
    <property type="term" value="F:ATP binding"/>
    <property type="evidence" value="ECO:0007669"/>
    <property type="project" value="UniProtKB-UniRule"/>
</dbReference>
<dbReference type="InterPro" id="IPR014729">
    <property type="entry name" value="Rossmann-like_a/b/a_fold"/>
</dbReference>
<comment type="caution">
    <text evidence="11">The sequence shown here is derived from an EMBL/GenBank/DDBJ whole genome shotgun (WGS) entry which is preliminary data.</text>
</comment>
<dbReference type="SMART" id="SM00977">
    <property type="entry name" value="TilS_C"/>
    <property type="match status" value="1"/>
</dbReference>
<evidence type="ECO:0000256" key="6">
    <source>
        <dbReference type="ARBA" id="ARBA00022840"/>
    </source>
</evidence>
<accession>A0A9D2SN26</accession>
<keyword evidence="4 8" id="KW-0819">tRNA processing</keyword>
<dbReference type="NCBIfam" id="TIGR02433">
    <property type="entry name" value="lysidine_TilS_C"/>
    <property type="match status" value="1"/>
</dbReference>
<dbReference type="InterPro" id="IPR012094">
    <property type="entry name" value="tRNA_Ile_lys_synt"/>
</dbReference>
<dbReference type="AlphaFoldDB" id="A0A9D2SN26"/>
<keyword evidence="2 8" id="KW-0963">Cytoplasm</keyword>
<dbReference type="Pfam" id="PF01171">
    <property type="entry name" value="ATP_bind_3"/>
    <property type="match status" value="1"/>
</dbReference>
<feature type="binding site" evidence="8">
    <location>
        <begin position="27"/>
        <end position="32"/>
    </location>
    <ligand>
        <name>ATP</name>
        <dbReference type="ChEBI" id="CHEBI:30616"/>
    </ligand>
</feature>
<feature type="region of interest" description="Disordered" evidence="9">
    <location>
        <begin position="359"/>
        <end position="384"/>
    </location>
</feature>
<evidence type="ECO:0000256" key="2">
    <source>
        <dbReference type="ARBA" id="ARBA00022490"/>
    </source>
</evidence>
<evidence type="ECO:0000313" key="11">
    <source>
        <dbReference type="EMBL" id="HJC14953.1"/>
    </source>
</evidence>
<comment type="domain">
    <text evidence="8">The N-terminal region contains the highly conserved SGGXDS motif, predicted to be a P-loop motif involved in ATP binding.</text>
</comment>
<organism evidence="11 12">
    <name type="scientific">Candidatus Fusicatenibacter intestinigallinarum</name>
    <dbReference type="NCBI Taxonomy" id="2838598"/>
    <lineage>
        <taxon>Bacteria</taxon>
        <taxon>Bacillati</taxon>
        <taxon>Bacillota</taxon>
        <taxon>Clostridia</taxon>
        <taxon>Lachnospirales</taxon>
        <taxon>Lachnospiraceae</taxon>
        <taxon>Fusicatenibacter</taxon>
    </lineage>
</organism>
<dbReference type="NCBIfam" id="TIGR02432">
    <property type="entry name" value="lysidine_TilS_N"/>
    <property type="match status" value="1"/>
</dbReference>
<comment type="catalytic activity">
    <reaction evidence="7 8">
        <text>cytidine(34) in tRNA(Ile2) + L-lysine + ATP = lysidine(34) in tRNA(Ile2) + AMP + diphosphate + H(+)</text>
        <dbReference type="Rhea" id="RHEA:43744"/>
        <dbReference type="Rhea" id="RHEA-COMP:10625"/>
        <dbReference type="Rhea" id="RHEA-COMP:10670"/>
        <dbReference type="ChEBI" id="CHEBI:15378"/>
        <dbReference type="ChEBI" id="CHEBI:30616"/>
        <dbReference type="ChEBI" id="CHEBI:32551"/>
        <dbReference type="ChEBI" id="CHEBI:33019"/>
        <dbReference type="ChEBI" id="CHEBI:82748"/>
        <dbReference type="ChEBI" id="CHEBI:83665"/>
        <dbReference type="ChEBI" id="CHEBI:456215"/>
        <dbReference type="EC" id="6.3.4.19"/>
    </reaction>
</comment>
<dbReference type="InterPro" id="IPR012795">
    <property type="entry name" value="tRNA_Ile_lys_synt_N"/>
</dbReference>
<gene>
    <name evidence="8 11" type="primary">tilS</name>
    <name evidence="11" type="ORF">H9705_03855</name>
</gene>
<comment type="similarity">
    <text evidence="8">Belongs to the tRNA(Ile)-lysidine synthase family.</text>
</comment>
<dbReference type="SUPFAM" id="SSF52402">
    <property type="entry name" value="Adenine nucleotide alpha hydrolases-like"/>
    <property type="match status" value="1"/>
</dbReference>
<keyword evidence="5 8" id="KW-0547">Nucleotide-binding</keyword>
<dbReference type="Pfam" id="PF11734">
    <property type="entry name" value="TilS_C"/>
    <property type="match status" value="1"/>
</dbReference>
<evidence type="ECO:0000256" key="3">
    <source>
        <dbReference type="ARBA" id="ARBA00022598"/>
    </source>
</evidence>
<evidence type="ECO:0000256" key="7">
    <source>
        <dbReference type="ARBA" id="ARBA00048539"/>
    </source>
</evidence>
<dbReference type="CDD" id="cd01992">
    <property type="entry name" value="TilS_N"/>
    <property type="match status" value="1"/>
</dbReference>
<evidence type="ECO:0000259" key="10">
    <source>
        <dbReference type="SMART" id="SM00977"/>
    </source>
</evidence>
<feature type="domain" description="Lysidine-tRNA(Ile) synthetase C-terminal" evidence="10">
    <location>
        <begin position="414"/>
        <end position="486"/>
    </location>
</feature>
<reference evidence="11" key="2">
    <citation type="submission" date="2021-04" db="EMBL/GenBank/DDBJ databases">
        <authorList>
            <person name="Gilroy R."/>
        </authorList>
    </citation>
    <scope>NUCLEOTIDE SEQUENCE</scope>
    <source>
        <strain evidence="11">CHK185-5351</strain>
    </source>
</reference>
<dbReference type="InterPro" id="IPR011063">
    <property type="entry name" value="TilS/TtcA_N"/>
</dbReference>
<evidence type="ECO:0000256" key="8">
    <source>
        <dbReference type="HAMAP-Rule" id="MF_01161"/>
    </source>
</evidence>
<dbReference type="EMBL" id="DWWU01000016">
    <property type="protein sequence ID" value="HJC14953.1"/>
    <property type="molecule type" value="Genomic_DNA"/>
</dbReference>
<reference evidence="11" key="1">
    <citation type="journal article" date="2021" name="PeerJ">
        <title>Extensive microbial diversity within the chicken gut microbiome revealed by metagenomics and culture.</title>
        <authorList>
            <person name="Gilroy R."/>
            <person name="Ravi A."/>
            <person name="Getino M."/>
            <person name="Pursley I."/>
            <person name="Horton D.L."/>
            <person name="Alikhan N.F."/>
            <person name="Baker D."/>
            <person name="Gharbi K."/>
            <person name="Hall N."/>
            <person name="Watson M."/>
            <person name="Adriaenssens E.M."/>
            <person name="Foster-Nyarko E."/>
            <person name="Jarju S."/>
            <person name="Secka A."/>
            <person name="Antonio M."/>
            <person name="Oren A."/>
            <person name="Chaudhuri R.R."/>
            <person name="La Ragione R."/>
            <person name="Hildebrand F."/>
            <person name="Pallen M.J."/>
        </authorList>
    </citation>
    <scope>NUCLEOTIDE SEQUENCE</scope>
    <source>
        <strain evidence="11">CHK185-5351</strain>
    </source>
</reference>
<keyword evidence="6 8" id="KW-0067">ATP-binding</keyword>